<gene>
    <name evidence="4" type="ORF">IC235_05745</name>
</gene>
<evidence type="ECO:0000259" key="3">
    <source>
        <dbReference type="PROSITE" id="PS51352"/>
    </source>
</evidence>
<comment type="caution">
    <text evidence="4">The sequence shown here is derived from an EMBL/GenBank/DDBJ whole genome shotgun (WGS) entry which is preliminary data.</text>
</comment>
<name>A0A927BB03_9BACT</name>
<accession>A0A927BB03</accession>
<dbReference type="Proteomes" id="UP000612233">
    <property type="component" value="Unassembled WGS sequence"/>
</dbReference>
<organism evidence="4 5">
    <name type="scientific">Hymenobacter montanus</name>
    <dbReference type="NCBI Taxonomy" id="2771359"/>
    <lineage>
        <taxon>Bacteria</taxon>
        <taxon>Pseudomonadati</taxon>
        <taxon>Bacteroidota</taxon>
        <taxon>Cytophagia</taxon>
        <taxon>Cytophagales</taxon>
        <taxon>Hymenobacteraceae</taxon>
        <taxon>Hymenobacter</taxon>
    </lineage>
</organism>
<dbReference type="Gene3D" id="3.40.30.10">
    <property type="entry name" value="Glutaredoxin"/>
    <property type="match status" value="1"/>
</dbReference>
<dbReference type="PROSITE" id="PS51352">
    <property type="entry name" value="THIOREDOXIN_2"/>
    <property type="match status" value="1"/>
</dbReference>
<dbReference type="InterPro" id="IPR050455">
    <property type="entry name" value="Tpx_Peroxidase_subfamily"/>
</dbReference>
<keyword evidence="5" id="KW-1185">Reference proteome</keyword>
<dbReference type="InterPro" id="IPR036249">
    <property type="entry name" value="Thioredoxin-like_sf"/>
</dbReference>
<dbReference type="InterPro" id="IPR013766">
    <property type="entry name" value="Thioredoxin_domain"/>
</dbReference>
<keyword evidence="2" id="KW-0732">Signal</keyword>
<reference evidence="4" key="1">
    <citation type="submission" date="2020-09" db="EMBL/GenBank/DDBJ databases">
        <authorList>
            <person name="Kim M.K."/>
        </authorList>
    </citation>
    <scope>NUCLEOTIDE SEQUENCE</scope>
    <source>
        <strain evidence="4">BT664</strain>
    </source>
</reference>
<dbReference type="AlphaFoldDB" id="A0A927BB03"/>
<evidence type="ECO:0000256" key="2">
    <source>
        <dbReference type="SAM" id="SignalP"/>
    </source>
</evidence>
<dbReference type="SUPFAM" id="SSF52833">
    <property type="entry name" value="Thioredoxin-like"/>
    <property type="match status" value="1"/>
</dbReference>
<proteinExistence type="predicted"/>
<feature type="signal peptide" evidence="2">
    <location>
        <begin position="1"/>
        <end position="25"/>
    </location>
</feature>
<evidence type="ECO:0000256" key="1">
    <source>
        <dbReference type="ARBA" id="ARBA00023284"/>
    </source>
</evidence>
<dbReference type="RefSeq" id="WP_191004212.1">
    <property type="nucleotide sequence ID" value="NZ_JACXAD010000005.1"/>
</dbReference>
<feature type="domain" description="Thioredoxin" evidence="3">
    <location>
        <begin position="40"/>
        <end position="215"/>
    </location>
</feature>
<sequence length="215" mass="23659">MNPFPLPYFRSLVAAMLLWAVPALAKPPVAAPLAKGPVRLQARQAARDFTTVDVDGRPVSLASLKGRKVLLMFMRNVGCPVCNRRVHELLEQADYFRAHNLAVVAVYESSPALMKQYLAGQAVPFTMVPNPDQSLYQLYGLEVSGAKAMASVFHGVIGKASQGKKLFQQAIEPDGNRNRIGAEFLLDERGTVAVAHYHRYIGDELPLADIKKFLN</sequence>
<evidence type="ECO:0000313" key="5">
    <source>
        <dbReference type="Proteomes" id="UP000612233"/>
    </source>
</evidence>
<evidence type="ECO:0000313" key="4">
    <source>
        <dbReference type="EMBL" id="MBD2767391.1"/>
    </source>
</evidence>
<dbReference type="GO" id="GO:0016209">
    <property type="term" value="F:antioxidant activity"/>
    <property type="evidence" value="ECO:0007669"/>
    <property type="project" value="InterPro"/>
</dbReference>
<feature type="chain" id="PRO_5036928865" evidence="2">
    <location>
        <begin position="26"/>
        <end position="215"/>
    </location>
</feature>
<dbReference type="CDD" id="cd02970">
    <property type="entry name" value="PRX_like2"/>
    <property type="match status" value="1"/>
</dbReference>
<protein>
    <submittedName>
        <fullName evidence="4">AhpC/TSA family protein</fullName>
    </submittedName>
</protein>
<dbReference type="Pfam" id="PF00578">
    <property type="entry name" value="AhpC-TSA"/>
    <property type="match status" value="1"/>
</dbReference>
<dbReference type="GO" id="GO:0016491">
    <property type="term" value="F:oxidoreductase activity"/>
    <property type="evidence" value="ECO:0007669"/>
    <property type="project" value="InterPro"/>
</dbReference>
<keyword evidence="1" id="KW-0676">Redox-active center</keyword>
<dbReference type="EMBL" id="JACXAD010000005">
    <property type="protein sequence ID" value="MBD2767391.1"/>
    <property type="molecule type" value="Genomic_DNA"/>
</dbReference>
<dbReference type="PANTHER" id="PTHR43110">
    <property type="entry name" value="THIOL PEROXIDASE"/>
    <property type="match status" value="1"/>
</dbReference>
<dbReference type="InterPro" id="IPR000866">
    <property type="entry name" value="AhpC/TSA"/>
</dbReference>
<dbReference type="PANTHER" id="PTHR43110:SF1">
    <property type="entry name" value="THIOL PEROXIDASE"/>
    <property type="match status" value="1"/>
</dbReference>